<organism evidence="1 2">
    <name type="scientific">Striga asiatica</name>
    <name type="common">Asiatic witchweed</name>
    <name type="synonym">Buchnera asiatica</name>
    <dbReference type="NCBI Taxonomy" id="4170"/>
    <lineage>
        <taxon>Eukaryota</taxon>
        <taxon>Viridiplantae</taxon>
        <taxon>Streptophyta</taxon>
        <taxon>Embryophyta</taxon>
        <taxon>Tracheophyta</taxon>
        <taxon>Spermatophyta</taxon>
        <taxon>Magnoliopsida</taxon>
        <taxon>eudicotyledons</taxon>
        <taxon>Gunneridae</taxon>
        <taxon>Pentapetalae</taxon>
        <taxon>asterids</taxon>
        <taxon>lamiids</taxon>
        <taxon>Lamiales</taxon>
        <taxon>Orobanchaceae</taxon>
        <taxon>Buchnereae</taxon>
        <taxon>Striga</taxon>
    </lineage>
</organism>
<sequence length="159" mass="18393">MPSVVTSNSRRKINYGTSLHSIRMGAGADDANPTDALTFFMASPKTSFTVKLTRYTLSPHLTALSRLLSSNMLRRFYRILRHHRFHIFRLQLYCEPRNIPKLVQWAIKIRWPRKLAKLKIKSSTINLYTLVETVYPIFVDLVDEILGDLVGYLKAELLI</sequence>
<accession>A0A5A7QC51</accession>
<protein>
    <submittedName>
        <fullName evidence="1">AAA-type ATPase family protein</fullName>
    </submittedName>
</protein>
<proteinExistence type="predicted"/>
<gene>
    <name evidence="1" type="ORF">STAS_19337</name>
</gene>
<evidence type="ECO:0000313" key="1">
    <source>
        <dbReference type="EMBL" id="GER42542.1"/>
    </source>
</evidence>
<name>A0A5A7QC51_STRAF</name>
<dbReference type="AlphaFoldDB" id="A0A5A7QC51"/>
<dbReference type="Proteomes" id="UP000325081">
    <property type="component" value="Unassembled WGS sequence"/>
</dbReference>
<comment type="caution">
    <text evidence="1">The sequence shown here is derived from an EMBL/GenBank/DDBJ whole genome shotgun (WGS) entry which is preliminary data.</text>
</comment>
<dbReference type="EMBL" id="BKCP01006393">
    <property type="protein sequence ID" value="GER42542.1"/>
    <property type="molecule type" value="Genomic_DNA"/>
</dbReference>
<feature type="non-terminal residue" evidence="1">
    <location>
        <position position="159"/>
    </location>
</feature>
<reference evidence="2" key="1">
    <citation type="journal article" date="2019" name="Curr. Biol.">
        <title>Genome Sequence of Striga asiatica Provides Insight into the Evolution of Plant Parasitism.</title>
        <authorList>
            <person name="Yoshida S."/>
            <person name="Kim S."/>
            <person name="Wafula E.K."/>
            <person name="Tanskanen J."/>
            <person name="Kim Y.M."/>
            <person name="Honaas L."/>
            <person name="Yang Z."/>
            <person name="Spallek T."/>
            <person name="Conn C.E."/>
            <person name="Ichihashi Y."/>
            <person name="Cheong K."/>
            <person name="Cui S."/>
            <person name="Der J.P."/>
            <person name="Gundlach H."/>
            <person name="Jiao Y."/>
            <person name="Hori C."/>
            <person name="Ishida J.K."/>
            <person name="Kasahara H."/>
            <person name="Kiba T."/>
            <person name="Kim M.S."/>
            <person name="Koo N."/>
            <person name="Laohavisit A."/>
            <person name="Lee Y.H."/>
            <person name="Lumba S."/>
            <person name="McCourt P."/>
            <person name="Mortimer J.C."/>
            <person name="Mutuku J.M."/>
            <person name="Nomura T."/>
            <person name="Sasaki-Sekimoto Y."/>
            <person name="Seto Y."/>
            <person name="Wang Y."/>
            <person name="Wakatake T."/>
            <person name="Sakakibara H."/>
            <person name="Demura T."/>
            <person name="Yamaguchi S."/>
            <person name="Yoneyama K."/>
            <person name="Manabe R.I."/>
            <person name="Nelson D.C."/>
            <person name="Schulman A.H."/>
            <person name="Timko M.P."/>
            <person name="dePamphilis C.W."/>
            <person name="Choi D."/>
            <person name="Shirasu K."/>
        </authorList>
    </citation>
    <scope>NUCLEOTIDE SEQUENCE [LARGE SCALE GENOMIC DNA]</scope>
    <source>
        <strain evidence="2">cv. UVA1</strain>
    </source>
</reference>
<keyword evidence="2" id="KW-1185">Reference proteome</keyword>
<evidence type="ECO:0000313" key="2">
    <source>
        <dbReference type="Proteomes" id="UP000325081"/>
    </source>
</evidence>